<dbReference type="RefSeq" id="WP_078752919.1">
    <property type="nucleotide sequence ID" value="NZ_FUXU01000032.1"/>
</dbReference>
<accession>A0A1T4UVC5</accession>
<protein>
    <submittedName>
        <fullName evidence="2">Phage baseplate assembly protein W</fullName>
    </submittedName>
</protein>
<keyword evidence="3" id="KW-1185">Reference proteome</keyword>
<dbReference type="EMBL" id="FUXU01000032">
    <property type="protein sequence ID" value="SKA56630.1"/>
    <property type="molecule type" value="Genomic_DNA"/>
</dbReference>
<dbReference type="SUPFAM" id="SSF160719">
    <property type="entry name" value="gpW/gp25-like"/>
    <property type="match status" value="1"/>
</dbReference>
<gene>
    <name evidence="2" type="ORF">SAMN02745132_02605</name>
</gene>
<dbReference type="AlphaFoldDB" id="A0A1T4UVC5"/>
<evidence type="ECO:0000313" key="2">
    <source>
        <dbReference type="EMBL" id="SKA56630.1"/>
    </source>
</evidence>
<sequence length="113" mass="12696">MIYSTILYGSGRNATLKDDIKQSLFLIIFTGKGERIYLPDYGADALSYIDKPQWEWQRLIVSIAESVKKYEPRVSVDSLEVVSSSLKDGIIAIKAVYEIVDTGEVIVETFANQ</sequence>
<dbReference type="OrthoDB" id="9802846at2"/>
<dbReference type="Gene3D" id="3.10.450.40">
    <property type="match status" value="1"/>
</dbReference>
<reference evidence="3" key="1">
    <citation type="submission" date="2017-02" db="EMBL/GenBank/DDBJ databases">
        <authorList>
            <person name="Varghese N."/>
            <person name="Submissions S."/>
        </authorList>
    </citation>
    <scope>NUCLEOTIDE SEQUENCE [LARGE SCALE GENOMIC DNA]</scope>
    <source>
        <strain evidence="3">DSM 22720</strain>
    </source>
</reference>
<organism evidence="2 3">
    <name type="scientific">Enterovibrio nigricans DSM 22720</name>
    <dbReference type="NCBI Taxonomy" id="1121868"/>
    <lineage>
        <taxon>Bacteria</taxon>
        <taxon>Pseudomonadati</taxon>
        <taxon>Pseudomonadota</taxon>
        <taxon>Gammaproteobacteria</taxon>
        <taxon>Vibrionales</taxon>
        <taxon>Vibrionaceae</taxon>
        <taxon>Enterovibrio</taxon>
    </lineage>
</organism>
<evidence type="ECO:0000259" key="1">
    <source>
        <dbReference type="Pfam" id="PF04965"/>
    </source>
</evidence>
<feature type="domain" description="IraD/Gp25-like" evidence="1">
    <location>
        <begin position="15"/>
        <end position="101"/>
    </location>
</feature>
<evidence type="ECO:0000313" key="3">
    <source>
        <dbReference type="Proteomes" id="UP000190162"/>
    </source>
</evidence>
<dbReference type="Pfam" id="PF04965">
    <property type="entry name" value="GPW_gp25"/>
    <property type="match status" value="1"/>
</dbReference>
<dbReference type="InterPro" id="IPR007048">
    <property type="entry name" value="IraD/Gp25-like"/>
</dbReference>
<proteinExistence type="predicted"/>
<name>A0A1T4UVC5_9GAMM</name>
<dbReference type="Proteomes" id="UP000190162">
    <property type="component" value="Unassembled WGS sequence"/>
</dbReference>